<sequence>MRDRFSQWAGRNSQHNPTEKELKPIYPPTLQEYRQAEYMQVHNTIGELGKTSSPLTVHTVIHPKSKKDQQGSTGGKKACLWILTVLALVFALGALALTVRAFFKAYAVERDLAALGRNMARTPSQSNTPTMTPSNASNIMTSTSQESTSKTQFASSHTEGSIKSPPPATSLSPTPQLQQQYFCIHCQ</sequence>
<keyword evidence="2" id="KW-0812">Transmembrane</keyword>
<dbReference type="AlphaFoldDB" id="A0A6G1J338"/>
<name>A0A6G1J338_9PLEO</name>
<evidence type="ECO:0000313" key="4">
    <source>
        <dbReference type="Proteomes" id="UP000799291"/>
    </source>
</evidence>
<feature type="compositionally biased region" description="Polar residues" evidence="1">
    <location>
        <begin position="121"/>
        <end position="140"/>
    </location>
</feature>
<feature type="transmembrane region" description="Helical" evidence="2">
    <location>
        <begin position="80"/>
        <end position="103"/>
    </location>
</feature>
<dbReference type="EMBL" id="MU005581">
    <property type="protein sequence ID" value="KAF2684633.1"/>
    <property type="molecule type" value="Genomic_DNA"/>
</dbReference>
<evidence type="ECO:0000256" key="1">
    <source>
        <dbReference type="SAM" id="MobiDB-lite"/>
    </source>
</evidence>
<keyword evidence="2" id="KW-1133">Transmembrane helix</keyword>
<reference evidence="3" key="1">
    <citation type="journal article" date="2020" name="Stud. Mycol.">
        <title>101 Dothideomycetes genomes: a test case for predicting lifestyles and emergence of pathogens.</title>
        <authorList>
            <person name="Haridas S."/>
            <person name="Albert R."/>
            <person name="Binder M."/>
            <person name="Bloem J."/>
            <person name="Labutti K."/>
            <person name="Salamov A."/>
            <person name="Andreopoulos B."/>
            <person name="Baker S."/>
            <person name="Barry K."/>
            <person name="Bills G."/>
            <person name="Bluhm B."/>
            <person name="Cannon C."/>
            <person name="Castanera R."/>
            <person name="Culley D."/>
            <person name="Daum C."/>
            <person name="Ezra D."/>
            <person name="Gonzalez J."/>
            <person name="Henrissat B."/>
            <person name="Kuo A."/>
            <person name="Liang C."/>
            <person name="Lipzen A."/>
            <person name="Lutzoni F."/>
            <person name="Magnuson J."/>
            <person name="Mondo S."/>
            <person name="Nolan M."/>
            <person name="Ohm R."/>
            <person name="Pangilinan J."/>
            <person name="Park H.-J."/>
            <person name="Ramirez L."/>
            <person name="Alfaro M."/>
            <person name="Sun H."/>
            <person name="Tritt A."/>
            <person name="Yoshinaga Y."/>
            <person name="Zwiers L.-H."/>
            <person name="Turgeon B."/>
            <person name="Goodwin S."/>
            <person name="Spatafora J."/>
            <person name="Crous P."/>
            <person name="Grigoriev I."/>
        </authorList>
    </citation>
    <scope>NUCLEOTIDE SEQUENCE</scope>
    <source>
        <strain evidence="3">CBS 122367</strain>
    </source>
</reference>
<keyword evidence="4" id="KW-1185">Reference proteome</keyword>
<protein>
    <submittedName>
        <fullName evidence="3">Uncharacterized protein</fullName>
    </submittedName>
</protein>
<evidence type="ECO:0000313" key="3">
    <source>
        <dbReference type="EMBL" id="KAF2684633.1"/>
    </source>
</evidence>
<evidence type="ECO:0000256" key="2">
    <source>
        <dbReference type="SAM" id="Phobius"/>
    </source>
</evidence>
<organism evidence="3 4">
    <name type="scientific">Lentithecium fluviatile CBS 122367</name>
    <dbReference type="NCBI Taxonomy" id="1168545"/>
    <lineage>
        <taxon>Eukaryota</taxon>
        <taxon>Fungi</taxon>
        <taxon>Dikarya</taxon>
        <taxon>Ascomycota</taxon>
        <taxon>Pezizomycotina</taxon>
        <taxon>Dothideomycetes</taxon>
        <taxon>Pleosporomycetidae</taxon>
        <taxon>Pleosporales</taxon>
        <taxon>Massarineae</taxon>
        <taxon>Lentitheciaceae</taxon>
        <taxon>Lentithecium</taxon>
    </lineage>
</organism>
<accession>A0A6G1J338</accession>
<feature type="region of interest" description="Disordered" evidence="1">
    <location>
        <begin position="1"/>
        <end position="23"/>
    </location>
</feature>
<feature type="region of interest" description="Disordered" evidence="1">
    <location>
        <begin position="120"/>
        <end position="175"/>
    </location>
</feature>
<gene>
    <name evidence="3" type="ORF">K458DRAFT_389094</name>
</gene>
<feature type="compositionally biased region" description="Low complexity" evidence="1">
    <location>
        <begin position="141"/>
        <end position="152"/>
    </location>
</feature>
<dbReference type="Proteomes" id="UP000799291">
    <property type="component" value="Unassembled WGS sequence"/>
</dbReference>
<keyword evidence="2" id="KW-0472">Membrane</keyword>
<proteinExistence type="predicted"/>